<dbReference type="AlphaFoldDB" id="A0A2V1P879"/>
<dbReference type="Gene3D" id="3.40.50.1820">
    <property type="entry name" value="alpha/beta hydrolase"/>
    <property type="match status" value="1"/>
</dbReference>
<reference evidence="3" key="1">
    <citation type="submission" date="2018-05" db="EMBL/GenBank/DDBJ databases">
        <authorList>
            <person name="Du Z."/>
            <person name="Wang X."/>
        </authorList>
    </citation>
    <scope>NUCLEOTIDE SEQUENCE [LARGE SCALE GENOMIC DNA]</scope>
    <source>
        <strain evidence="3">WDS4C29</strain>
    </source>
</reference>
<dbReference type="RefSeq" id="WP_109387072.1">
    <property type="nucleotide sequence ID" value="NZ_QETF01000003.1"/>
</dbReference>
<dbReference type="InterPro" id="IPR045889">
    <property type="entry name" value="MES/HNL"/>
</dbReference>
<feature type="domain" description="AB hydrolase-1" evidence="1">
    <location>
        <begin position="4"/>
        <end position="228"/>
    </location>
</feature>
<dbReference type="EMBL" id="QETF01000003">
    <property type="protein sequence ID" value="PWG18000.1"/>
    <property type="molecule type" value="Genomic_DNA"/>
</dbReference>
<dbReference type="GO" id="GO:0080032">
    <property type="term" value="F:methyl jasmonate esterase activity"/>
    <property type="evidence" value="ECO:0007669"/>
    <property type="project" value="TreeGrafter"/>
</dbReference>
<sequence length="236" mass="25591">MSELLLVHGSCHGAWCWDRLIPELAERGFRARAIDLPGHGADKTPLAEVTLDGYAEAILAEMDGPTVLVGHSAGGYAITAAAQKRPDLVAALVYVCAYVPMPGKSLAQMRRMAPSQPLIEAVQVAPDRVSFTIDTAMAPEKFYHDVAPDLAAWATDRLGPQPIAPQDTALADTARAEALPRHYIRCTQDRTIPPDFQRTMTEGWRGGRVVDLPMSHSPFLADPARLAKTMAEILTD</sequence>
<evidence type="ECO:0000313" key="2">
    <source>
        <dbReference type="EMBL" id="PWG18000.1"/>
    </source>
</evidence>
<dbReference type="SUPFAM" id="SSF53474">
    <property type="entry name" value="alpha/beta-Hydrolases"/>
    <property type="match status" value="1"/>
</dbReference>
<keyword evidence="3" id="KW-1185">Reference proteome</keyword>
<gene>
    <name evidence="2" type="ORF">DFK10_04665</name>
</gene>
<dbReference type="PANTHER" id="PTHR10992">
    <property type="entry name" value="METHYLESTERASE FAMILY MEMBER"/>
    <property type="match status" value="1"/>
</dbReference>
<evidence type="ECO:0000259" key="1">
    <source>
        <dbReference type="Pfam" id="PF12697"/>
    </source>
</evidence>
<dbReference type="InterPro" id="IPR000073">
    <property type="entry name" value="AB_hydrolase_1"/>
</dbReference>
<dbReference type="Pfam" id="PF12697">
    <property type="entry name" value="Abhydrolase_6"/>
    <property type="match status" value="1"/>
</dbReference>
<dbReference type="PANTHER" id="PTHR10992:SF1086">
    <property type="entry name" value="AB HYDROLASE-1 DOMAIN-CONTAINING PROTEIN"/>
    <property type="match status" value="1"/>
</dbReference>
<dbReference type="InterPro" id="IPR029058">
    <property type="entry name" value="AB_hydrolase_fold"/>
</dbReference>
<dbReference type="Proteomes" id="UP000245293">
    <property type="component" value="Unassembled WGS sequence"/>
</dbReference>
<dbReference type="GO" id="GO:0080030">
    <property type="term" value="F:methyl indole-3-acetate esterase activity"/>
    <property type="evidence" value="ECO:0007669"/>
    <property type="project" value="TreeGrafter"/>
</dbReference>
<comment type="caution">
    <text evidence="2">The sequence shown here is derived from an EMBL/GenBank/DDBJ whole genome shotgun (WGS) entry which is preliminary data.</text>
</comment>
<accession>A0A2V1P879</accession>
<protein>
    <submittedName>
        <fullName evidence="2">Esterase</fullName>
    </submittedName>
</protein>
<proteinExistence type="predicted"/>
<name>A0A2V1P879_9RHOB</name>
<organism evidence="2 3">
    <name type="scientific">Salibaculum griseiflavum</name>
    <dbReference type="NCBI Taxonomy" id="1914409"/>
    <lineage>
        <taxon>Bacteria</taxon>
        <taxon>Pseudomonadati</taxon>
        <taxon>Pseudomonadota</taxon>
        <taxon>Alphaproteobacteria</taxon>
        <taxon>Rhodobacterales</taxon>
        <taxon>Roseobacteraceae</taxon>
        <taxon>Salibaculum</taxon>
    </lineage>
</organism>
<evidence type="ECO:0000313" key="3">
    <source>
        <dbReference type="Proteomes" id="UP000245293"/>
    </source>
</evidence>
<dbReference type="OrthoDB" id="9814966at2"/>